<dbReference type="AlphaFoldDB" id="A0A914Y7D8"/>
<keyword evidence="1" id="KW-1185">Reference proteome</keyword>
<sequence length="293" mass="34333">MVTTVQHHELAAFSCATYLSKHDYSDLPQHWKYLENTLFLNRKLRETYEIIIVEKFKNVAIGFNHFSKKRPVILYRETYKSFKSLKVGDVLKVILGKMYVHVKKPTLILTDLYVAHVCDIELNFLFHDYDTYVSNGSLKVRDFTSEINETQIINDYEVLFAEFGAIVIPKKLSKMFSAKRLKDAFLMGSIKYCLTAIDENRFACWILHLDFTVYKQQIIYAKCVRGRFQIVPKADKKRRLALNTGTGIVRMVERGFVEVFDNPVRPFVDINFFNFNDILSLKPENKRTVIRNI</sequence>
<name>A0A914Y7D8_9BILA</name>
<evidence type="ECO:0000313" key="1">
    <source>
        <dbReference type="Proteomes" id="UP000887577"/>
    </source>
</evidence>
<dbReference type="Proteomes" id="UP000887577">
    <property type="component" value="Unplaced"/>
</dbReference>
<protein>
    <submittedName>
        <fullName evidence="2">Uncharacterized protein</fullName>
    </submittedName>
</protein>
<proteinExistence type="predicted"/>
<reference evidence="2" key="1">
    <citation type="submission" date="2022-11" db="UniProtKB">
        <authorList>
            <consortium name="WormBaseParasite"/>
        </authorList>
    </citation>
    <scope>IDENTIFICATION</scope>
</reference>
<dbReference type="WBParaSite" id="PSU_v2.g15191.t1">
    <property type="protein sequence ID" value="PSU_v2.g15191.t1"/>
    <property type="gene ID" value="PSU_v2.g15191"/>
</dbReference>
<organism evidence="1 2">
    <name type="scientific">Panagrolaimus superbus</name>
    <dbReference type="NCBI Taxonomy" id="310955"/>
    <lineage>
        <taxon>Eukaryota</taxon>
        <taxon>Metazoa</taxon>
        <taxon>Ecdysozoa</taxon>
        <taxon>Nematoda</taxon>
        <taxon>Chromadorea</taxon>
        <taxon>Rhabditida</taxon>
        <taxon>Tylenchina</taxon>
        <taxon>Panagrolaimomorpha</taxon>
        <taxon>Panagrolaimoidea</taxon>
        <taxon>Panagrolaimidae</taxon>
        <taxon>Panagrolaimus</taxon>
    </lineage>
</organism>
<evidence type="ECO:0000313" key="2">
    <source>
        <dbReference type="WBParaSite" id="PSU_v2.g15191.t1"/>
    </source>
</evidence>
<accession>A0A914Y7D8</accession>